<sequence length="167" mass="19788">MIIMKHIILFINFVSFVYSEKFNKVDINLYIFSLNNTDYDIYTLSDNQYKVNTTEVSIYITAYDIPLEFKNVYIEQIQDLSVINLSTDTGIFQTGNKSIIYLDIDCNNKNISDNKKMLKGIWNINIFKRYMDFVYIHGSCIDRVNARIRYSNTKSRLFESSYFTNNF</sequence>
<name>A0A097IW43_9POXV</name>
<dbReference type="EMBL" id="KM595078">
    <property type="protein sequence ID" value="AIT70794.1"/>
    <property type="molecule type" value="Genomic_DNA"/>
</dbReference>
<evidence type="ECO:0000313" key="2">
    <source>
        <dbReference type="EMBL" id="AIT70794.1"/>
    </source>
</evidence>
<dbReference type="Proteomes" id="UP000121784">
    <property type="component" value="Segment"/>
</dbReference>
<reference evidence="2 3" key="1">
    <citation type="submission" date="2014-09" db="EMBL/GenBank/DDBJ databases">
        <title>Complete Genome Sequence of the Embu Virus Strain SPAn 880.</title>
        <authorList>
            <person name="Ibrahim M.S."/>
            <person name="Antwerpen M.H."/>
            <person name="Georgi E."/>
            <person name="Vette P."/>
            <person name="Zoeller G."/>
            <person name="Meyer H."/>
        </authorList>
    </citation>
    <scope>NUCLEOTIDE SEQUENCE [LARGE SCALE GENOMIC DNA]</scope>
    <source>
        <strain evidence="2">SPAn880</strain>
    </source>
</reference>
<evidence type="ECO:0000313" key="1">
    <source>
        <dbReference type="EMBL" id="AIT70622.1"/>
    </source>
</evidence>
<protein>
    <submittedName>
        <fullName evidence="1 2">TNF-receptor-like protein CrmB</fullName>
    </submittedName>
</protein>
<dbReference type="Gene3D" id="2.60.240.20">
    <property type="match status" value="1"/>
</dbReference>
<accession>A0A097IW43</accession>
<keyword evidence="2" id="KW-0675">Receptor</keyword>
<evidence type="ECO:0000313" key="3">
    <source>
        <dbReference type="Proteomes" id="UP000121784"/>
    </source>
</evidence>
<dbReference type="EMBL" id="KM595078">
    <property type="protein sequence ID" value="AIT70622.1"/>
    <property type="molecule type" value="Genomic_DNA"/>
</dbReference>
<organism evidence="2 3">
    <name type="scientific">Cotia virus</name>
    <dbReference type="NCBI Taxonomy" id="39444"/>
    <lineage>
        <taxon>Viruses</taxon>
        <taxon>Varidnaviria</taxon>
        <taxon>Bamfordvirae</taxon>
        <taxon>Nucleocytoviricota</taxon>
        <taxon>Pokkesviricetes</taxon>
        <taxon>Chitovirales</taxon>
        <taxon>Poxviridae</taxon>
        <taxon>Chordopoxvirinae</taxon>
        <taxon>Oryzopoxvirus</taxon>
        <taxon>Oryzopoxvirus cotia</taxon>
    </lineage>
</organism>
<gene>
    <name evidence="2" type="primary">179</name>
    <name evidence="1" type="synonym">7</name>
</gene>
<proteinExistence type="predicted"/>